<name>A0A6A4HF89_9AGAR</name>
<dbReference type="EMBL" id="ML769523">
    <property type="protein sequence ID" value="KAE9395897.1"/>
    <property type="molecule type" value="Genomic_DNA"/>
</dbReference>
<reference evidence="1" key="1">
    <citation type="journal article" date="2019" name="Environ. Microbiol.">
        <title>Fungal ecological strategies reflected in gene transcription - a case study of two litter decomposers.</title>
        <authorList>
            <person name="Barbi F."/>
            <person name="Kohler A."/>
            <person name="Barry K."/>
            <person name="Baskaran P."/>
            <person name="Daum C."/>
            <person name="Fauchery L."/>
            <person name="Ihrmark K."/>
            <person name="Kuo A."/>
            <person name="LaButti K."/>
            <person name="Lipzen A."/>
            <person name="Morin E."/>
            <person name="Grigoriev I.V."/>
            <person name="Henrissat B."/>
            <person name="Lindahl B."/>
            <person name="Martin F."/>
        </authorList>
    </citation>
    <scope>NUCLEOTIDE SEQUENCE</scope>
    <source>
        <strain evidence="1">JB14</strain>
    </source>
</reference>
<dbReference type="CDD" id="cd00303">
    <property type="entry name" value="retropepsin_like"/>
    <property type="match status" value="1"/>
</dbReference>
<evidence type="ECO:0008006" key="3">
    <source>
        <dbReference type="Google" id="ProtNLM"/>
    </source>
</evidence>
<evidence type="ECO:0000313" key="1">
    <source>
        <dbReference type="EMBL" id="KAE9395897.1"/>
    </source>
</evidence>
<gene>
    <name evidence="1" type="ORF">BT96DRAFT_825533</name>
</gene>
<sequence>MSATKDGGYQATLKPRKIRSTYVGKRPLRESADNRCLSAMLEINGVDAFVLFDSGSTSDALSPDFARVTHADVFQLDNPVTLQLGTKGSRSRISYGCMVPYSIHGGEHGDIKGKDYMDIANIDRYDAVIGTVFMRKHGIALDFESNAIRVKGKKIPTLTKGEESIELARC</sequence>
<dbReference type="Gene3D" id="2.40.70.10">
    <property type="entry name" value="Acid Proteases"/>
    <property type="match status" value="1"/>
</dbReference>
<dbReference type="InterPro" id="IPR021109">
    <property type="entry name" value="Peptidase_aspartic_dom_sf"/>
</dbReference>
<dbReference type="AlphaFoldDB" id="A0A6A4HF89"/>
<evidence type="ECO:0000313" key="2">
    <source>
        <dbReference type="Proteomes" id="UP000799118"/>
    </source>
</evidence>
<dbReference type="Proteomes" id="UP000799118">
    <property type="component" value="Unassembled WGS sequence"/>
</dbReference>
<protein>
    <recommendedName>
        <fullName evidence="3">Peptidase A2 domain-containing protein</fullName>
    </recommendedName>
</protein>
<accession>A0A6A4HF89</accession>
<dbReference type="OrthoDB" id="2799149at2759"/>
<proteinExistence type="predicted"/>
<keyword evidence="2" id="KW-1185">Reference proteome</keyword>
<organism evidence="1 2">
    <name type="scientific">Gymnopus androsaceus JB14</name>
    <dbReference type="NCBI Taxonomy" id="1447944"/>
    <lineage>
        <taxon>Eukaryota</taxon>
        <taxon>Fungi</taxon>
        <taxon>Dikarya</taxon>
        <taxon>Basidiomycota</taxon>
        <taxon>Agaricomycotina</taxon>
        <taxon>Agaricomycetes</taxon>
        <taxon>Agaricomycetidae</taxon>
        <taxon>Agaricales</taxon>
        <taxon>Marasmiineae</taxon>
        <taxon>Omphalotaceae</taxon>
        <taxon>Gymnopus</taxon>
    </lineage>
</organism>